<dbReference type="InterPro" id="IPR010998">
    <property type="entry name" value="Integrase_recombinase_N"/>
</dbReference>
<keyword evidence="6" id="KW-1185">Reference proteome</keyword>
<dbReference type="PROSITE" id="PS51900">
    <property type="entry name" value="CB"/>
    <property type="match status" value="1"/>
</dbReference>
<name>A0ABV2Y167_9ACTN</name>
<evidence type="ECO:0000313" key="5">
    <source>
        <dbReference type="EMBL" id="MEU2269782.1"/>
    </source>
</evidence>
<dbReference type="Gene3D" id="1.10.443.10">
    <property type="entry name" value="Intergrase catalytic core"/>
    <property type="match status" value="1"/>
</dbReference>
<dbReference type="SUPFAM" id="SSF56349">
    <property type="entry name" value="DNA breaking-rejoining enzymes"/>
    <property type="match status" value="1"/>
</dbReference>
<dbReference type="InterPro" id="IPR004107">
    <property type="entry name" value="Integrase_SAM-like_N"/>
</dbReference>
<feature type="domain" description="Core-binding (CB)" evidence="4">
    <location>
        <begin position="188"/>
        <end position="266"/>
    </location>
</feature>
<evidence type="ECO:0000256" key="1">
    <source>
        <dbReference type="ARBA" id="ARBA00023125"/>
    </source>
</evidence>
<dbReference type="RefSeq" id="WP_359791090.1">
    <property type="nucleotide sequence ID" value="NZ_JBEYBN010000041.1"/>
</dbReference>
<dbReference type="InterPro" id="IPR013762">
    <property type="entry name" value="Integrase-like_cat_sf"/>
</dbReference>
<dbReference type="Proteomes" id="UP001550603">
    <property type="component" value="Unassembled WGS sequence"/>
</dbReference>
<dbReference type="Pfam" id="PF02899">
    <property type="entry name" value="Phage_int_SAM_1"/>
    <property type="match status" value="1"/>
</dbReference>
<sequence length="630" mass="70033">MVTIRPRRTISVRSMIRPRGCGMLVRFHSGMSMKQCAGFEDELGDGGGARVVAGAGELSGSGLPAGCECTQPGAAGGAFGHVVARRGRCGGEPHQVGAFVGQGHHRLRKATSSLFNERVDRALKGYIRTSWRVLWVQDDWSPDRLSRGLRPWAERLAEQELASGTVVGDAVFLSPDYRVDPGLSRYTRSFAFRAHPFETRRNYATDLTLWLEFLWRRSKGWREATSRDLDDFEFWRRLAPQNPVRVGGSKWNRERAAITGLYRWAVREGLVRVSPTAGRQAAGRARDARPSNVHWLTPRTWKLRADIGLRGRTADGGPVHGWAGRLEDRNTVFVELLTTSGLRRQEAASLLTFEVPVQRLAGGRYCHGTVASESTRAKRSRTFYTPVRVAAGIGDYVDSSRAWAVRSAQRRGLYDRLPVRLVTAVTRGRSPKVRWSGPDGCGERALELLTWQERMLLFTEGPQGPEPLWLNEQGLPLKPHSRNGVFATASRRCRAELTPSESVADPHRVYAPYATPHSARHSFALFMLVVLNHVMDHRYGPTPAERQDFRLLYGDPWFLVQGLLGHATREVTVDRYLAPVRHLQLESLLSSASAPLEGPMADMDVVFARLAHEASGIQDIDVAMAPAGAA</sequence>
<dbReference type="Gene3D" id="1.10.150.130">
    <property type="match status" value="1"/>
</dbReference>
<evidence type="ECO:0000256" key="3">
    <source>
        <dbReference type="PROSITE-ProRule" id="PRU01248"/>
    </source>
</evidence>
<protein>
    <submittedName>
        <fullName evidence="5">Site-specific integrase</fullName>
    </submittedName>
</protein>
<dbReference type="InterPro" id="IPR044068">
    <property type="entry name" value="CB"/>
</dbReference>
<dbReference type="InterPro" id="IPR011010">
    <property type="entry name" value="DNA_brk_join_enz"/>
</dbReference>
<keyword evidence="2" id="KW-0233">DNA recombination</keyword>
<organism evidence="5 6">
    <name type="scientific">Streptomyces olindensis</name>
    <dbReference type="NCBI Taxonomy" id="358823"/>
    <lineage>
        <taxon>Bacteria</taxon>
        <taxon>Bacillati</taxon>
        <taxon>Actinomycetota</taxon>
        <taxon>Actinomycetes</taxon>
        <taxon>Kitasatosporales</taxon>
        <taxon>Streptomycetaceae</taxon>
        <taxon>Streptomyces</taxon>
    </lineage>
</organism>
<evidence type="ECO:0000313" key="6">
    <source>
        <dbReference type="Proteomes" id="UP001550603"/>
    </source>
</evidence>
<proteinExistence type="predicted"/>
<evidence type="ECO:0000259" key="4">
    <source>
        <dbReference type="PROSITE" id="PS51900"/>
    </source>
</evidence>
<comment type="caution">
    <text evidence="5">The sequence shown here is derived from an EMBL/GenBank/DDBJ whole genome shotgun (WGS) entry which is preliminary data.</text>
</comment>
<gene>
    <name evidence="5" type="ORF">ABZ568_25945</name>
</gene>
<accession>A0ABV2Y167</accession>
<dbReference type="EMBL" id="JBEYBN010000041">
    <property type="protein sequence ID" value="MEU2269782.1"/>
    <property type="molecule type" value="Genomic_DNA"/>
</dbReference>
<reference evidence="5 6" key="1">
    <citation type="submission" date="2024-06" db="EMBL/GenBank/DDBJ databases">
        <title>The Natural Products Discovery Center: Release of the First 8490 Sequenced Strains for Exploring Actinobacteria Biosynthetic Diversity.</title>
        <authorList>
            <person name="Kalkreuter E."/>
            <person name="Kautsar S.A."/>
            <person name="Yang D."/>
            <person name="Bader C.D."/>
            <person name="Teijaro C.N."/>
            <person name="Fluegel L."/>
            <person name="Davis C.M."/>
            <person name="Simpson J.R."/>
            <person name="Lauterbach L."/>
            <person name="Steele A.D."/>
            <person name="Gui C."/>
            <person name="Meng S."/>
            <person name="Li G."/>
            <person name="Viehrig K."/>
            <person name="Ye F."/>
            <person name="Su P."/>
            <person name="Kiefer A.F."/>
            <person name="Nichols A."/>
            <person name="Cepeda A.J."/>
            <person name="Yan W."/>
            <person name="Fan B."/>
            <person name="Jiang Y."/>
            <person name="Adhikari A."/>
            <person name="Zheng C.-J."/>
            <person name="Schuster L."/>
            <person name="Cowan T.M."/>
            <person name="Smanski M.J."/>
            <person name="Chevrette M.G."/>
            <person name="De Carvalho L.P.S."/>
            <person name="Shen B."/>
        </authorList>
    </citation>
    <scope>NUCLEOTIDE SEQUENCE [LARGE SCALE GENOMIC DNA]</scope>
    <source>
        <strain evidence="5 6">NPDC019583</strain>
    </source>
</reference>
<evidence type="ECO:0000256" key="2">
    <source>
        <dbReference type="ARBA" id="ARBA00023172"/>
    </source>
</evidence>
<keyword evidence="1 3" id="KW-0238">DNA-binding</keyword>
<dbReference type="SUPFAM" id="SSF47823">
    <property type="entry name" value="lambda integrase-like, N-terminal domain"/>
    <property type="match status" value="1"/>
</dbReference>